<dbReference type="CDD" id="cd00462">
    <property type="entry name" value="PTH"/>
    <property type="match status" value="1"/>
</dbReference>
<dbReference type="AlphaFoldDB" id="A0A1F8H9V3"/>
<feature type="active site" description="Proton acceptor" evidence="7">
    <location>
        <position position="19"/>
    </location>
</feature>
<evidence type="ECO:0000256" key="8">
    <source>
        <dbReference type="RuleBase" id="RU000673"/>
    </source>
</evidence>
<keyword evidence="2 7" id="KW-0820">tRNA-binding</keyword>
<comment type="caution">
    <text evidence="10">The sequence shown here is derived from an EMBL/GenBank/DDBJ whole genome shotgun (WGS) entry which is preliminary data.</text>
</comment>
<dbReference type="InterPro" id="IPR018171">
    <property type="entry name" value="Pept_tRNA_hydro_CS"/>
</dbReference>
<dbReference type="PANTHER" id="PTHR17224">
    <property type="entry name" value="PEPTIDYL-TRNA HYDROLASE"/>
    <property type="match status" value="1"/>
</dbReference>
<dbReference type="Proteomes" id="UP000178155">
    <property type="component" value="Unassembled WGS sequence"/>
</dbReference>
<dbReference type="GO" id="GO:0006515">
    <property type="term" value="P:protein quality control for misfolded or incompletely synthesized proteins"/>
    <property type="evidence" value="ECO:0007669"/>
    <property type="project" value="UniProtKB-UniRule"/>
</dbReference>
<evidence type="ECO:0000313" key="10">
    <source>
        <dbReference type="EMBL" id="OGN33768.1"/>
    </source>
</evidence>
<dbReference type="GO" id="GO:0004045">
    <property type="term" value="F:peptidyl-tRNA hydrolase activity"/>
    <property type="evidence" value="ECO:0007669"/>
    <property type="project" value="UniProtKB-UniRule"/>
</dbReference>
<comment type="function">
    <text evidence="7">Catalyzes the release of premature peptidyl moieties from peptidyl-tRNA molecules trapped in stalled 50S ribosomal subunits, and thus maintains levels of free tRNAs and 50S ribosomes.</text>
</comment>
<feature type="binding site" evidence="7">
    <location>
        <position position="68"/>
    </location>
    <ligand>
        <name>tRNA</name>
        <dbReference type="ChEBI" id="CHEBI:17843"/>
    </ligand>
</feature>
<evidence type="ECO:0000256" key="1">
    <source>
        <dbReference type="ARBA" id="ARBA00013260"/>
    </source>
</evidence>
<dbReference type="InterPro" id="IPR001328">
    <property type="entry name" value="Pept_tRNA_hydro"/>
</dbReference>
<evidence type="ECO:0000256" key="7">
    <source>
        <dbReference type="HAMAP-Rule" id="MF_00083"/>
    </source>
</evidence>
<dbReference type="GO" id="GO:0072344">
    <property type="term" value="P:rescue of stalled ribosome"/>
    <property type="evidence" value="ECO:0007669"/>
    <property type="project" value="UniProtKB-UniRule"/>
</dbReference>
<keyword evidence="4 7" id="KW-0694">RNA-binding</keyword>
<protein>
    <recommendedName>
        <fullName evidence="6 7">Peptidyl-tRNA hydrolase</fullName>
        <shortName evidence="7">Pth</shortName>
        <ecNumber evidence="1 7">3.1.1.29</ecNumber>
    </recommendedName>
</protein>
<dbReference type="PANTHER" id="PTHR17224:SF1">
    <property type="entry name" value="PEPTIDYL-TRNA HYDROLASE"/>
    <property type="match status" value="1"/>
</dbReference>
<comment type="catalytic activity">
    <reaction evidence="7 8">
        <text>an N-acyl-L-alpha-aminoacyl-tRNA + H2O = an N-acyl-L-amino acid + a tRNA + H(+)</text>
        <dbReference type="Rhea" id="RHEA:54448"/>
        <dbReference type="Rhea" id="RHEA-COMP:10123"/>
        <dbReference type="Rhea" id="RHEA-COMP:13883"/>
        <dbReference type="ChEBI" id="CHEBI:15377"/>
        <dbReference type="ChEBI" id="CHEBI:15378"/>
        <dbReference type="ChEBI" id="CHEBI:59874"/>
        <dbReference type="ChEBI" id="CHEBI:78442"/>
        <dbReference type="ChEBI" id="CHEBI:138191"/>
        <dbReference type="EC" id="3.1.1.29"/>
    </reaction>
</comment>
<dbReference type="InterPro" id="IPR036416">
    <property type="entry name" value="Pept_tRNA_hydro_sf"/>
</dbReference>
<dbReference type="NCBIfam" id="TIGR00447">
    <property type="entry name" value="pth"/>
    <property type="match status" value="1"/>
</dbReference>
<dbReference type="EMBL" id="MGKW01000024">
    <property type="protein sequence ID" value="OGN33768.1"/>
    <property type="molecule type" value="Genomic_DNA"/>
</dbReference>
<comment type="subunit">
    <text evidence="7">Monomer.</text>
</comment>
<name>A0A1F8H9V3_9BACT</name>
<dbReference type="EC" id="3.1.1.29" evidence="1 7"/>
<gene>
    <name evidence="7" type="primary">pth</name>
    <name evidence="10" type="ORF">A3I39_01925</name>
</gene>
<dbReference type="Pfam" id="PF01195">
    <property type="entry name" value="Pept_tRNA_hydro"/>
    <property type="match status" value="1"/>
</dbReference>
<dbReference type="GO" id="GO:0005737">
    <property type="term" value="C:cytoplasm"/>
    <property type="evidence" value="ECO:0007669"/>
    <property type="project" value="UniProtKB-SubCell"/>
</dbReference>
<comment type="function">
    <text evidence="7">Hydrolyzes ribosome-free peptidyl-tRNAs (with 1 or more amino acids incorporated), which drop off the ribosome during protein synthesis, or as a result of ribosome stalling.</text>
</comment>
<dbReference type="Gene3D" id="3.40.50.1470">
    <property type="entry name" value="Peptidyl-tRNA hydrolase"/>
    <property type="match status" value="1"/>
</dbReference>
<dbReference type="PROSITE" id="PS01195">
    <property type="entry name" value="PEPT_TRNA_HYDROL_1"/>
    <property type="match status" value="1"/>
</dbReference>
<dbReference type="GO" id="GO:0000049">
    <property type="term" value="F:tRNA binding"/>
    <property type="evidence" value="ECO:0007669"/>
    <property type="project" value="UniProtKB-UniRule"/>
</dbReference>
<comment type="caution">
    <text evidence="7">Lacks conserved residue(s) required for the propagation of feature annotation.</text>
</comment>
<feature type="binding site" evidence="7">
    <location>
        <position position="66"/>
    </location>
    <ligand>
        <name>tRNA</name>
        <dbReference type="ChEBI" id="CHEBI:17843"/>
    </ligand>
</feature>
<keyword evidence="3 7" id="KW-0378">Hydrolase</keyword>
<accession>A0A1F8H9V3</accession>
<feature type="site" description="Stabilizes the basic form of H active site to accept a proton" evidence="7">
    <location>
        <position position="93"/>
    </location>
</feature>
<organism evidence="10 11">
    <name type="scientific">Candidatus Yanofskybacteria bacterium RIFCSPLOWO2_02_FULL_47_9b</name>
    <dbReference type="NCBI Taxonomy" id="1802708"/>
    <lineage>
        <taxon>Bacteria</taxon>
        <taxon>Candidatus Yanofskyibacteriota</taxon>
    </lineage>
</organism>
<proteinExistence type="inferred from homology"/>
<feature type="binding site" evidence="7">
    <location>
        <position position="14"/>
    </location>
    <ligand>
        <name>tRNA</name>
        <dbReference type="ChEBI" id="CHEBI:17843"/>
    </ligand>
</feature>
<evidence type="ECO:0000256" key="6">
    <source>
        <dbReference type="ARBA" id="ARBA00050038"/>
    </source>
</evidence>
<evidence type="ECO:0000256" key="5">
    <source>
        <dbReference type="ARBA" id="ARBA00038063"/>
    </source>
</evidence>
<evidence type="ECO:0000256" key="3">
    <source>
        <dbReference type="ARBA" id="ARBA00022801"/>
    </source>
</evidence>
<evidence type="ECO:0000256" key="4">
    <source>
        <dbReference type="ARBA" id="ARBA00022884"/>
    </source>
</evidence>
<comment type="subcellular location">
    <subcellularLocation>
        <location evidence="7">Cytoplasm</location>
    </subcellularLocation>
</comment>
<keyword evidence="7" id="KW-0963">Cytoplasm</keyword>
<evidence type="ECO:0000256" key="9">
    <source>
        <dbReference type="RuleBase" id="RU004320"/>
    </source>
</evidence>
<reference evidence="10 11" key="1">
    <citation type="journal article" date="2016" name="Nat. Commun.">
        <title>Thousands of microbial genomes shed light on interconnected biogeochemical processes in an aquifer system.</title>
        <authorList>
            <person name="Anantharaman K."/>
            <person name="Brown C.T."/>
            <person name="Hug L.A."/>
            <person name="Sharon I."/>
            <person name="Castelle C.J."/>
            <person name="Probst A.J."/>
            <person name="Thomas B.C."/>
            <person name="Singh A."/>
            <person name="Wilkins M.J."/>
            <person name="Karaoz U."/>
            <person name="Brodie E.L."/>
            <person name="Williams K.H."/>
            <person name="Hubbard S.S."/>
            <person name="Banfield J.F."/>
        </authorList>
    </citation>
    <scope>NUCLEOTIDE SEQUENCE [LARGE SCALE GENOMIC DNA]</scope>
</reference>
<comment type="similarity">
    <text evidence="5 7 9">Belongs to the PTH family.</text>
</comment>
<sequence>MKLIVGIGNPEEKYIGTRHNVGFVFLDMVAKKVEANDFTEDKKLNALVSKTKFEKTPVILAKPLSYVNKSGEVVAKLAKLYKVKPTNIIIVQDDLDIEFGHCKNSFDKNSGGHKGIESIIKALKTKKFYRLRIGTAVRALDKARQQSDSKRDTFVQDFVLSKFSSRDREILKDVFKDCWTRLEQILKQ</sequence>
<evidence type="ECO:0000256" key="2">
    <source>
        <dbReference type="ARBA" id="ARBA00022555"/>
    </source>
</evidence>
<dbReference type="SUPFAM" id="SSF53178">
    <property type="entry name" value="Peptidyl-tRNA hydrolase-like"/>
    <property type="match status" value="1"/>
</dbReference>
<feature type="site" description="Discriminates between blocked and unblocked aminoacyl-tRNA" evidence="7">
    <location>
        <position position="9"/>
    </location>
</feature>
<dbReference type="HAMAP" id="MF_00083">
    <property type="entry name" value="Pept_tRNA_hydro_bact"/>
    <property type="match status" value="1"/>
</dbReference>
<evidence type="ECO:0000313" key="11">
    <source>
        <dbReference type="Proteomes" id="UP000178155"/>
    </source>
</evidence>